<name>A0A914VN91_9BILA</name>
<feature type="domain" description="Solute-binding protein family 3/N-terminal" evidence="3">
    <location>
        <begin position="90"/>
        <end position="321"/>
    </location>
</feature>
<keyword evidence="4" id="KW-1185">Reference proteome</keyword>
<feature type="transmembrane region" description="Helical" evidence="1">
    <location>
        <begin position="160"/>
        <end position="180"/>
    </location>
</feature>
<proteinExistence type="predicted"/>
<evidence type="ECO:0000313" key="4">
    <source>
        <dbReference type="Proteomes" id="UP000887566"/>
    </source>
</evidence>
<protein>
    <submittedName>
        <fullName evidence="5">Solute-binding protein family 3/N-terminal domain-containing protein</fullName>
    </submittedName>
</protein>
<evidence type="ECO:0000259" key="3">
    <source>
        <dbReference type="Pfam" id="PF00497"/>
    </source>
</evidence>
<dbReference type="Pfam" id="PF00497">
    <property type="entry name" value="SBP_bac_3"/>
    <property type="match status" value="1"/>
</dbReference>
<dbReference type="Gene3D" id="3.40.190.10">
    <property type="entry name" value="Periplasmic binding protein-like II"/>
    <property type="match status" value="1"/>
</dbReference>
<evidence type="ECO:0000256" key="2">
    <source>
        <dbReference type="SAM" id="SignalP"/>
    </source>
</evidence>
<evidence type="ECO:0000313" key="5">
    <source>
        <dbReference type="WBParaSite" id="PSAMB.scaffold220size64422.g3613.t1"/>
    </source>
</evidence>
<keyword evidence="2" id="KW-0732">Signal</keyword>
<feature type="signal peptide" evidence="2">
    <location>
        <begin position="1"/>
        <end position="16"/>
    </location>
</feature>
<dbReference type="WBParaSite" id="PSAMB.scaffold220size64422.g3613.t1">
    <property type="protein sequence ID" value="PSAMB.scaffold220size64422.g3613.t1"/>
    <property type="gene ID" value="PSAMB.scaffold220size64422.g3613"/>
</dbReference>
<keyword evidence="1" id="KW-0472">Membrane</keyword>
<dbReference type="AlphaFoldDB" id="A0A914VN91"/>
<sequence length="500" mass="57064">MPSLLFLALIVNRCLTEDFDPLLKTLELKIAISVWPPLVFNCSNFPTLLPSKECPFPGFDAENLGIIFAHMGVANYSYHIFDKRVTSSGDFVNGAWTDIFGMIENGTVDTICGGYQRTEIREQYFDFSYPVLQIKPVFVVKKREAGLIEAVVAVFRSFNIQVWLVIVAIFVVQVVSLYLVDYILIGHGEAKMGVWSPGNMFFNMYRLFINQIDDELRHPTLTGNVLVVTFGLVDVLLVSLYQGLLLTELLHPPEVKPFSNIDEMIQRIGNKEFSLITYYPGNWYFQDLQTSEEDHFVKMRAALSKNPLVINENQTQVLEMVAAGRYILPLDTDGEVLYYAKHQYCDLTYIDEGLPSQYRHYIFKKGSPWLPLFNNASIGQQAFAINAWEKYFGPTASARDPNEIELRCPKDPPQVRALTMETLTGLFCLLIGGSIVASASFTIEYVGCLRKTIGLKLFGPVKEMRKLARAVTREKKKLLQMEDKDRFDLYRRESYYFSGF</sequence>
<keyword evidence="1" id="KW-0812">Transmembrane</keyword>
<reference evidence="5" key="1">
    <citation type="submission" date="2022-11" db="UniProtKB">
        <authorList>
            <consortium name="WormBaseParasite"/>
        </authorList>
    </citation>
    <scope>IDENTIFICATION</scope>
</reference>
<accession>A0A914VN91</accession>
<feature type="transmembrane region" description="Helical" evidence="1">
    <location>
        <begin position="423"/>
        <end position="443"/>
    </location>
</feature>
<dbReference type="PANTHER" id="PTHR22714:SF7">
    <property type="entry name" value="SOLUTE-BINDING PROTEIN FAMILY 3_N-TERMINAL DOMAIN-CONTAINING PROTEIN"/>
    <property type="match status" value="1"/>
</dbReference>
<feature type="chain" id="PRO_5037571161" evidence="2">
    <location>
        <begin position="17"/>
        <end position="500"/>
    </location>
</feature>
<evidence type="ECO:0000256" key="1">
    <source>
        <dbReference type="SAM" id="Phobius"/>
    </source>
</evidence>
<dbReference type="InterPro" id="IPR001638">
    <property type="entry name" value="Solute-binding_3/MltF_N"/>
</dbReference>
<dbReference type="PANTHER" id="PTHR22714">
    <property type="entry name" value="PROTEIN CBG02446-RELATED"/>
    <property type="match status" value="1"/>
</dbReference>
<organism evidence="4 5">
    <name type="scientific">Plectus sambesii</name>
    <dbReference type="NCBI Taxonomy" id="2011161"/>
    <lineage>
        <taxon>Eukaryota</taxon>
        <taxon>Metazoa</taxon>
        <taxon>Ecdysozoa</taxon>
        <taxon>Nematoda</taxon>
        <taxon>Chromadorea</taxon>
        <taxon>Plectida</taxon>
        <taxon>Plectina</taxon>
        <taxon>Plectoidea</taxon>
        <taxon>Plectidae</taxon>
        <taxon>Plectus</taxon>
    </lineage>
</organism>
<dbReference type="InterPro" id="IPR040128">
    <property type="entry name" value="T25E4.2-like"/>
</dbReference>
<dbReference type="Gene3D" id="1.10.287.70">
    <property type="match status" value="1"/>
</dbReference>
<dbReference type="SUPFAM" id="SSF53850">
    <property type="entry name" value="Periplasmic binding protein-like II"/>
    <property type="match status" value="1"/>
</dbReference>
<dbReference type="Proteomes" id="UP000887566">
    <property type="component" value="Unplaced"/>
</dbReference>
<keyword evidence="1" id="KW-1133">Transmembrane helix</keyword>